<sequence length="256" mass="28738">MKKFIMAVLMVVLMAVMTGCSMSEPITSDTQGVWNHYFIYPMSLLLTSVADFSGGNYGLSIIVVTILIRLLIFPLVMKQQKSTVAMQKLRPEMTALQEKYKGKKDQAEQQNMQKEMMELYRSHNINPVAGCLPVLIQMPIIMAFYYAIGRTTEIAEHSFLWFSLGQSDPYFILPVVAAITTFIQTRVTLTPDIQPQMKMVMNIMPVFILIAGLTLPSALALYWVIGNLFGIGQGLFLKKRMKNLNDSASEASMATN</sequence>
<feature type="transmembrane region" description="Helical" evidence="12">
    <location>
        <begin position="125"/>
        <end position="149"/>
    </location>
</feature>
<dbReference type="InterPro" id="IPR001708">
    <property type="entry name" value="YidC/ALB3/OXA1/COX18"/>
</dbReference>
<dbReference type="PROSITE" id="PS51257">
    <property type="entry name" value="PROKAR_LIPOPROTEIN"/>
    <property type="match status" value="1"/>
</dbReference>
<keyword evidence="8 12" id="KW-0472">Membrane</keyword>
<keyword evidence="7 12" id="KW-1133">Transmembrane helix</keyword>
<evidence type="ECO:0000256" key="9">
    <source>
        <dbReference type="ARBA" id="ARBA00023139"/>
    </source>
</evidence>
<feature type="transmembrane region" description="Helical" evidence="12">
    <location>
        <begin position="169"/>
        <end position="187"/>
    </location>
</feature>
<comment type="subcellular location">
    <subcellularLocation>
        <location evidence="1 12">Cell membrane</location>
        <topology evidence="1 12">Multi-pass membrane protein</topology>
    </subcellularLocation>
</comment>
<evidence type="ECO:0000256" key="5">
    <source>
        <dbReference type="ARBA" id="ARBA00022729"/>
    </source>
</evidence>
<keyword evidence="9" id="KW-0564">Palmitate</keyword>
<dbReference type="Proteomes" id="UP000737402">
    <property type="component" value="Unassembled WGS sequence"/>
</dbReference>
<proteinExistence type="inferred from homology"/>
<dbReference type="Pfam" id="PF02096">
    <property type="entry name" value="60KD_IMP"/>
    <property type="match status" value="1"/>
</dbReference>
<evidence type="ECO:0000256" key="1">
    <source>
        <dbReference type="ARBA" id="ARBA00004651"/>
    </source>
</evidence>
<feature type="transmembrane region" description="Helical" evidence="12">
    <location>
        <begin position="57"/>
        <end position="77"/>
    </location>
</feature>
<dbReference type="CDD" id="cd20070">
    <property type="entry name" value="5TM_YidC_Alb3"/>
    <property type="match status" value="1"/>
</dbReference>
<accession>A0ABS2P1V1</accession>
<protein>
    <recommendedName>
        <fullName evidence="12">Membrane protein insertase YidC</fullName>
    </recommendedName>
    <alternativeName>
        <fullName evidence="12">Foldase YidC</fullName>
    </alternativeName>
    <alternativeName>
        <fullName evidence="12">Membrane integrase YidC</fullName>
    </alternativeName>
    <alternativeName>
        <fullName evidence="12">Membrane protein YidC</fullName>
    </alternativeName>
</protein>
<keyword evidence="5 12" id="KW-0732">Signal</keyword>
<name>A0ABS2P1V1_9BACI</name>
<keyword evidence="10 12" id="KW-0143">Chaperone</keyword>
<dbReference type="InterPro" id="IPR028055">
    <property type="entry name" value="YidC/Oxa/ALB_C"/>
</dbReference>
<feature type="transmembrane region" description="Helical" evidence="12">
    <location>
        <begin position="199"/>
        <end position="215"/>
    </location>
</feature>
<evidence type="ECO:0000313" key="15">
    <source>
        <dbReference type="Proteomes" id="UP000737402"/>
    </source>
</evidence>
<keyword evidence="11 12" id="KW-0449">Lipoprotein</keyword>
<comment type="function">
    <text evidence="12">Required for the insertion and/or proper folding and/or complex formation of integral membrane proteins into the membrane. Involved in integration of membrane proteins that insert both dependently and independently of the Sec translocase complex, as well as at least some lipoproteins.</text>
</comment>
<comment type="similarity">
    <text evidence="12">Belongs to the OXA1/ALB3/YidC family. Type 2 subfamily.</text>
</comment>
<evidence type="ECO:0000256" key="8">
    <source>
        <dbReference type="ARBA" id="ARBA00023136"/>
    </source>
</evidence>
<dbReference type="NCBIfam" id="TIGR03592">
    <property type="entry name" value="yidC_oxa1_cterm"/>
    <property type="match status" value="1"/>
</dbReference>
<evidence type="ECO:0000256" key="6">
    <source>
        <dbReference type="ARBA" id="ARBA00022927"/>
    </source>
</evidence>
<evidence type="ECO:0000313" key="14">
    <source>
        <dbReference type="EMBL" id="MBM7620708.1"/>
    </source>
</evidence>
<dbReference type="PANTHER" id="PTHR12428:SF65">
    <property type="entry name" value="CYTOCHROME C OXIDASE ASSEMBLY PROTEIN COX18, MITOCHONDRIAL"/>
    <property type="match status" value="1"/>
</dbReference>
<keyword evidence="2 12" id="KW-0813">Transport</keyword>
<evidence type="ECO:0000256" key="10">
    <source>
        <dbReference type="ARBA" id="ARBA00023186"/>
    </source>
</evidence>
<evidence type="ECO:0000256" key="4">
    <source>
        <dbReference type="ARBA" id="ARBA00022692"/>
    </source>
</evidence>
<organism evidence="14 15">
    <name type="scientific">Sutcliffiella tianshenii</name>
    <dbReference type="NCBI Taxonomy" id="1463404"/>
    <lineage>
        <taxon>Bacteria</taxon>
        <taxon>Bacillati</taxon>
        <taxon>Bacillota</taxon>
        <taxon>Bacilli</taxon>
        <taxon>Bacillales</taxon>
        <taxon>Bacillaceae</taxon>
        <taxon>Sutcliffiella</taxon>
    </lineage>
</organism>
<dbReference type="InterPro" id="IPR047196">
    <property type="entry name" value="YidC_ALB_C"/>
</dbReference>
<keyword evidence="3 12" id="KW-1003">Cell membrane</keyword>
<reference evidence="14 15" key="1">
    <citation type="submission" date="2021-01" db="EMBL/GenBank/DDBJ databases">
        <title>Genomic Encyclopedia of Type Strains, Phase IV (KMG-IV): sequencing the most valuable type-strain genomes for metagenomic binning, comparative biology and taxonomic classification.</title>
        <authorList>
            <person name="Goeker M."/>
        </authorList>
    </citation>
    <scope>NUCLEOTIDE SEQUENCE [LARGE SCALE GENOMIC DNA]</scope>
    <source>
        <strain evidence="14 15">DSM 25879</strain>
    </source>
</reference>
<evidence type="ECO:0000256" key="12">
    <source>
        <dbReference type="HAMAP-Rule" id="MF_01811"/>
    </source>
</evidence>
<dbReference type="EMBL" id="JAFBED010000005">
    <property type="protein sequence ID" value="MBM7620708.1"/>
    <property type="molecule type" value="Genomic_DNA"/>
</dbReference>
<dbReference type="InterPro" id="IPR023060">
    <property type="entry name" value="YidC/YidC1/YidC2_Firmicutes"/>
</dbReference>
<evidence type="ECO:0000256" key="2">
    <source>
        <dbReference type="ARBA" id="ARBA00022448"/>
    </source>
</evidence>
<dbReference type="PRINTS" id="PR00701">
    <property type="entry name" value="60KDINNERMP"/>
</dbReference>
<evidence type="ECO:0000259" key="13">
    <source>
        <dbReference type="Pfam" id="PF02096"/>
    </source>
</evidence>
<keyword evidence="4 12" id="KW-0812">Transmembrane</keyword>
<comment type="caution">
    <text evidence="14">The sequence shown here is derived from an EMBL/GenBank/DDBJ whole genome shotgun (WGS) entry which is preliminary data.</text>
</comment>
<gene>
    <name evidence="12" type="primary">yidC</name>
    <name evidence="14" type="ORF">JOC95_002563</name>
</gene>
<evidence type="ECO:0000256" key="7">
    <source>
        <dbReference type="ARBA" id="ARBA00022989"/>
    </source>
</evidence>
<keyword evidence="15" id="KW-1185">Reference proteome</keyword>
<feature type="domain" description="Membrane insertase YidC/Oxa/ALB C-terminal" evidence="13">
    <location>
        <begin position="57"/>
        <end position="238"/>
    </location>
</feature>
<dbReference type="PANTHER" id="PTHR12428">
    <property type="entry name" value="OXA1"/>
    <property type="match status" value="1"/>
</dbReference>
<keyword evidence="6 12" id="KW-0653">Protein transport</keyword>
<dbReference type="HAMAP" id="MF_01811">
    <property type="entry name" value="YidC_type2"/>
    <property type="match status" value="1"/>
</dbReference>
<evidence type="ECO:0000256" key="11">
    <source>
        <dbReference type="ARBA" id="ARBA00023288"/>
    </source>
</evidence>
<evidence type="ECO:0000256" key="3">
    <source>
        <dbReference type="ARBA" id="ARBA00022475"/>
    </source>
</evidence>